<protein>
    <submittedName>
        <fullName evidence="1">Uncharacterized protein</fullName>
    </submittedName>
</protein>
<proteinExistence type="predicted"/>
<name>A0A2H3JV21_WOLCO</name>
<dbReference type="EMBL" id="KB468053">
    <property type="protein sequence ID" value="PCH40564.1"/>
    <property type="molecule type" value="Genomic_DNA"/>
</dbReference>
<accession>A0A2H3JV21</accession>
<dbReference type="OrthoDB" id="10251642at2759"/>
<gene>
    <name evidence="1" type="ORF">WOLCODRAFT_150624</name>
</gene>
<reference evidence="1 2" key="1">
    <citation type="journal article" date="2012" name="Science">
        <title>The Paleozoic origin of enzymatic lignin decomposition reconstructed from 31 fungal genomes.</title>
        <authorList>
            <person name="Floudas D."/>
            <person name="Binder M."/>
            <person name="Riley R."/>
            <person name="Barry K."/>
            <person name="Blanchette R.A."/>
            <person name="Henrissat B."/>
            <person name="Martinez A.T."/>
            <person name="Otillar R."/>
            <person name="Spatafora J.W."/>
            <person name="Yadav J.S."/>
            <person name="Aerts A."/>
            <person name="Benoit I."/>
            <person name="Boyd A."/>
            <person name="Carlson A."/>
            <person name="Copeland A."/>
            <person name="Coutinho P.M."/>
            <person name="de Vries R.P."/>
            <person name="Ferreira P."/>
            <person name="Findley K."/>
            <person name="Foster B."/>
            <person name="Gaskell J."/>
            <person name="Glotzer D."/>
            <person name="Gorecki P."/>
            <person name="Heitman J."/>
            <person name="Hesse C."/>
            <person name="Hori C."/>
            <person name="Igarashi K."/>
            <person name="Jurgens J.A."/>
            <person name="Kallen N."/>
            <person name="Kersten P."/>
            <person name="Kohler A."/>
            <person name="Kuees U."/>
            <person name="Kumar T.K.A."/>
            <person name="Kuo A."/>
            <person name="LaButti K."/>
            <person name="Larrondo L.F."/>
            <person name="Lindquist E."/>
            <person name="Ling A."/>
            <person name="Lombard V."/>
            <person name="Lucas S."/>
            <person name="Lundell T."/>
            <person name="Martin R."/>
            <person name="McLaughlin D.J."/>
            <person name="Morgenstern I."/>
            <person name="Morin E."/>
            <person name="Murat C."/>
            <person name="Nagy L.G."/>
            <person name="Nolan M."/>
            <person name="Ohm R.A."/>
            <person name="Patyshakuliyeva A."/>
            <person name="Rokas A."/>
            <person name="Ruiz-Duenas F.J."/>
            <person name="Sabat G."/>
            <person name="Salamov A."/>
            <person name="Samejima M."/>
            <person name="Schmutz J."/>
            <person name="Slot J.C."/>
            <person name="St John F."/>
            <person name="Stenlid J."/>
            <person name="Sun H."/>
            <person name="Sun S."/>
            <person name="Syed K."/>
            <person name="Tsang A."/>
            <person name="Wiebenga A."/>
            <person name="Young D."/>
            <person name="Pisabarro A."/>
            <person name="Eastwood D.C."/>
            <person name="Martin F."/>
            <person name="Cullen D."/>
            <person name="Grigoriev I.V."/>
            <person name="Hibbett D.S."/>
        </authorList>
    </citation>
    <scope>NUCLEOTIDE SEQUENCE [LARGE SCALE GENOMIC DNA]</scope>
    <source>
        <strain evidence="1 2">MD-104</strain>
    </source>
</reference>
<evidence type="ECO:0000313" key="1">
    <source>
        <dbReference type="EMBL" id="PCH40564.1"/>
    </source>
</evidence>
<dbReference type="AlphaFoldDB" id="A0A2H3JV21"/>
<organism evidence="1 2">
    <name type="scientific">Wolfiporia cocos (strain MD-104)</name>
    <name type="common">Brown rot fungus</name>
    <dbReference type="NCBI Taxonomy" id="742152"/>
    <lineage>
        <taxon>Eukaryota</taxon>
        <taxon>Fungi</taxon>
        <taxon>Dikarya</taxon>
        <taxon>Basidiomycota</taxon>
        <taxon>Agaricomycotina</taxon>
        <taxon>Agaricomycetes</taxon>
        <taxon>Polyporales</taxon>
        <taxon>Phaeolaceae</taxon>
        <taxon>Wolfiporia</taxon>
    </lineage>
</organism>
<sequence length="173" mass="19352">MLLQLKGGAVAHDVDHHTLTYIKEEKLELEKHFVKNIGHGDLEEGGKKYSLQLVNTVQVNTNKAVCLTSGVKLIKDKMFFLNQDVNSDRQSLAPAKKVLATKLNGNALPMKNKTAGRKVFQNKTHSVVQEELIQLMRAKITEHQHELHTCLQMDGLKKYLEGRGGMGRNKGKG</sequence>
<evidence type="ECO:0000313" key="2">
    <source>
        <dbReference type="Proteomes" id="UP000218811"/>
    </source>
</evidence>
<keyword evidence="2" id="KW-1185">Reference proteome</keyword>
<dbReference type="Proteomes" id="UP000218811">
    <property type="component" value="Unassembled WGS sequence"/>
</dbReference>
<dbReference type="STRING" id="742152.A0A2H3JV21"/>